<proteinExistence type="predicted"/>
<organism evidence="2 3">
    <name type="scientific">Paratrimastix pyriformis</name>
    <dbReference type="NCBI Taxonomy" id="342808"/>
    <lineage>
        <taxon>Eukaryota</taxon>
        <taxon>Metamonada</taxon>
        <taxon>Preaxostyla</taxon>
        <taxon>Paratrimastigidae</taxon>
        <taxon>Paratrimastix</taxon>
    </lineage>
</organism>
<name>A0ABQ8U2N6_9EUKA</name>
<accession>A0ABQ8U2N6</accession>
<sequence length="262" mass="28771">MNHQKSSTGARSESGFDPCATLDDLARLLEPTPFLRLGPLAYTLPGRRRVPLKILVPTLHRMHFLATQVRTHALPPSIAPLSPRDGHARAHHSHPKRLSRSVDGPRDEPLRTAAPWPAAERIVELCRYDPSLMAYARLSHAQLHALTEGCLGLFDGWMRRQSPGPPTRSPCEPGFCLPGHEPGDALHGGAVGLPVPAKPSRCPLCTTSTWSDRRPSRRPRPDPERAGPPLVIDADQCPWSTPATGLLRRDETKPLTIQPVVQ</sequence>
<dbReference type="EMBL" id="JAPMOS010000252">
    <property type="protein sequence ID" value="KAJ4453520.1"/>
    <property type="molecule type" value="Genomic_DNA"/>
</dbReference>
<evidence type="ECO:0000313" key="3">
    <source>
        <dbReference type="Proteomes" id="UP001141327"/>
    </source>
</evidence>
<feature type="compositionally biased region" description="Basic residues" evidence="1">
    <location>
        <begin position="89"/>
        <end position="99"/>
    </location>
</feature>
<feature type="compositionally biased region" description="Basic and acidic residues" evidence="1">
    <location>
        <begin position="211"/>
        <end position="225"/>
    </location>
</feature>
<feature type="region of interest" description="Disordered" evidence="1">
    <location>
        <begin position="79"/>
        <end position="112"/>
    </location>
</feature>
<keyword evidence="3" id="KW-1185">Reference proteome</keyword>
<dbReference type="Proteomes" id="UP001141327">
    <property type="component" value="Unassembled WGS sequence"/>
</dbReference>
<evidence type="ECO:0000313" key="2">
    <source>
        <dbReference type="EMBL" id="KAJ4453520.1"/>
    </source>
</evidence>
<comment type="caution">
    <text evidence="2">The sequence shown here is derived from an EMBL/GenBank/DDBJ whole genome shotgun (WGS) entry which is preliminary data.</text>
</comment>
<protein>
    <submittedName>
        <fullName evidence="2">Uncharacterized protein</fullName>
    </submittedName>
</protein>
<gene>
    <name evidence="2" type="ORF">PAPYR_12001</name>
</gene>
<evidence type="ECO:0000256" key="1">
    <source>
        <dbReference type="SAM" id="MobiDB-lite"/>
    </source>
</evidence>
<feature type="region of interest" description="Disordered" evidence="1">
    <location>
        <begin position="206"/>
        <end position="262"/>
    </location>
</feature>
<reference evidence="2" key="1">
    <citation type="journal article" date="2022" name="bioRxiv">
        <title>Genomics of Preaxostyla Flagellates Illuminates Evolutionary Transitions and the Path Towards Mitochondrial Loss.</title>
        <authorList>
            <person name="Novak L.V.F."/>
            <person name="Treitli S.C."/>
            <person name="Pyrih J."/>
            <person name="Halakuc P."/>
            <person name="Pipaliya S.V."/>
            <person name="Vacek V."/>
            <person name="Brzon O."/>
            <person name="Soukal P."/>
            <person name="Eme L."/>
            <person name="Dacks J.B."/>
            <person name="Karnkowska A."/>
            <person name="Elias M."/>
            <person name="Hampl V."/>
        </authorList>
    </citation>
    <scope>NUCLEOTIDE SEQUENCE</scope>
    <source>
        <strain evidence="2">RCP-MX</strain>
    </source>
</reference>